<evidence type="ECO:0000259" key="11">
    <source>
        <dbReference type="Pfam" id="PF00593"/>
    </source>
</evidence>
<dbReference type="SUPFAM" id="SSF56935">
    <property type="entry name" value="Porins"/>
    <property type="match status" value="1"/>
</dbReference>
<evidence type="ECO:0000313" key="14">
    <source>
        <dbReference type="Proteomes" id="UP000320811"/>
    </source>
</evidence>
<dbReference type="NCBIfam" id="TIGR04057">
    <property type="entry name" value="SusC_RagA_signa"/>
    <property type="match status" value="1"/>
</dbReference>
<dbReference type="AlphaFoldDB" id="A0A561PCA9"/>
<dbReference type="InterPro" id="IPR000531">
    <property type="entry name" value="Beta-barrel_TonB"/>
</dbReference>
<dbReference type="Pfam" id="PF07715">
    <property type="entry name" value="Plug"/>
    <property type="match status" value="1"/>
</dbReference>
<feature type="signal peptide" evidence="10">
    <location>
        <begin position="1"/>
        <end position="20"/>
    </location>
</feature>
<comment type="subcellular location">
    <subcellularLocation>
        <location evidence="1 8">Cell outer membrane</location>
        <topology evidence="1 8">Multi-pass membrane protein</topology>
    </subcellularLocation>
</comment>
<dbReference type="PROSITE" id="PS52016">
    <property type="entry name" value="TONB_DEPENDENT_REC_3"/>
    <property type="match status" value="1"/>
</dbReference>
<evidence type="ECO:0000313" key="13">
    <source>
        <dbReference type="EMBL" id="TWF35763.1"/>
    </source>
</evidence>
<evidence type="ECO:0000256" key="8">
    <source>
        <dbReference type="PROSITE-ProRule" id="PRU01360"/>
    </source>
</evidence>
<name>A0A561PCA9_9BACT</name>
<keyword evidence="4 8" id="KW-0812">Transmembrane</keyword>
<feature type="domain" description="TonB-dependent receptor plug" evidence="12">
    <location>
        <begin position="114"/>
        <end position="237"/>
    </location>
</feature>
<evidence type="ECO:0000256" key="6">
    <source>
        <dbReference type="ARBA" id="ARBA00023136"/>
    </source>
</evidence>
<keyword evidence="6 8" id="KW-0472">Membrane</keyword>
<evidence type="ECO:0000256" key="2">
    <source>
        <dbReference type="ARBA" id="ARBA00022448"/>
    </source>
</evidence>
<dbReference type="InterPro" id="IPR039426">
    <property type="entry name" value="TonB-dep_rcpt-like"/>
</dbReference>
<evidence type="ECO:0000259" key="12">
    <source>
        <dbReference type="Pfam" id="PF07715"/>
    </source>
</evidence>
<dbReference type="Gene3D" id="2.40.170.20">
    <property type="entry name" value="TonB-dependent receptor, beta-barrel domain"/>
    <property type="match status" value="1"/>
</dbReference>
<dbReference type="RefSeq" id="WP_145672999.1">
    <property type="nucleotide sequence ID" value="NZ_VIWO01000008.1"/>
</dbReference>
<dbReference type="Pfam" id="PF00593">
    <property type="entry name" value="TonB_dep_Rec_b-barrel"/>
    <property type="match status" value="1"/>
</dbReference>
<evidence type="ECO:0000256" key="9">
    <source>
        <dbReference type="RuleBase" id="RU003357"/>
    </source>
</evidence>
<protein>
    <submittedName>
        <fullName evidence="13">TonB-linked SusC/RagA family outer membrane protein</fullName>
    </submittedName>
</protein>
<keyword evidence="5 9" id="KW-0798">TonB box</keyword>
<evidence type="ECO:0000256" key="1">
    <source>
        <dbReference type="ARBA" id="ARBA00004571"/>
    </source>
</evidence>
<gene>
    <name evidence="13" type="ORF">FHW36_108119</name>
</gene>
<keyword evidence="10" id="KW-0732">Signal</keyword>
<dbReference type="Gene3D" id="2.170.130.10">
    <property type="entry name" value="TonB-dependent receptor, plug domain"/>
    <property type="match status" value="1"/>
</dbReference>
<keyword evidence="2 8" id="KW-0813">Transport</keyword>
<dbReference type="SUPFAM" id="SSF49464">
    <property type="entry name" value="Carboxypeptidase regulatory domain-like"/>
    <property type="match status" value="1"/>
</dbReference>
<dbReference type="Proteomes" id="UP000320811">
    <property type="component" value="Unassembled WGS sequence"/>
</dbReference>
<dbReference type="InterPro" id="IPR008969">
    <property type="entry name" value="CarboxyPept-like_regulatory"/>
</dbReference>
<keyword evidence="7 8" id="KW-0998">Cell outer membrane</keyword>
<dbReference type="InterPro" id="IPR037066">
    <property type="entry name" value="Plug_dom_sf"/>
</dbReference>
<evidence type="ECO:0000256" key="4">
    <source>
        <dbReference type="ARBA" id="ARBA00022692"/>
    </source>
</evidence>
<dbReference type="Gene3D" id="2.60.40.1120">
    <property type="entry name" value="Carboxypeptidase-like, regulatory domain"/>
    <property type="match status" value="1"/>
</dbReference>
<comment type="caution">
    <text evidence="13">The sequence shown here is derived from an EMBL/GenBank/DDBJ whole genome shotgun (WGS) entry which is preliminary data.</text>
</comment>
<feature type="chain" id="PRO_5021759261" evidence="10">
    <location>
        <begin position="21"/>
        <end position="1051"/>
    </location>
</feature>
<reference evidence="13 14" key="1">
    <citation type="submission" date="2019-06" db="EMBL/GenBank/DDBJ databases">
        <title>Sorghum-associated microbial communities from plants grown in Nebraska, USA.</title>
        <authorList>
            <person name="Schachtman D."/>
        </authorList>
    </citation>
    <scope>NUCLEOTIDE SEQUENCE [LARGE SCALE GENOMIC DNA]</scope>
    <source>
        <strain evidence="13 14">1209</strain>
    </source>
</reference>
<evidence type="ECO:0000256" key="10">
    <source>
        <dbReference type="SAM" id="SignalP"/>
    </source>
</evidence>
<proteinExistence type="inferred from homology"/>
<feature type="domain" description="TonB-dependent receptor-like beta-barrel" evidence="11">
    <location>
        <begin position="503"/>
        <end position="823"/>
    </location>
</feature>
<dbReference type="InterPro" id="IPR023997">
    <property type="entry name" value="TonB-dep_OMP_SusC/RagA_CS"/>
</dbReference>
<accession>A0A561PCA9</accession>
<dbReference type="NCBIfam" id="TIGR04056">
    <property type="entry name" value="OMP_RagA_SusC"/>
    <property type="match status" value="1"/>
</dbReference>
<dbReference type="InterPro" id="IPR012910">
    <property type="entry name" value="Plug_dom"/>
</dbReference>
<dbReference type="InterPro" id="IPR023996">
    <property type="entry name" value="TonB-dep_OMP_SusC/RagA"/>
</dbReference>
<evidence type="ECO:0000256" key="5">
    <source>
        <dbReference type="ARBA" id="ARBA00023077"/>
    </source>
</evidence>
<comment type="similarity">
    <text evidence="8 9">Belongs to the TonB-dependent receptor family.</text>
</comment>
<evidence type="ECO:0000256" key="3">
    <source>
        <dbReference type="ARBA" id="ARBA00022452"/>
    </source>
</evidence>
<organism evidence="13 14">
    <name type="scientific">Chitinophaga polysaccharea</name>
    <dbReference type="NCBI Taxonomy" id="1293035"/>
    <lineage>
        <taxon>Bacteria</taxon>
        <taxon>Pseudomonadati</taxon>
        <taxon>Bacteroidota</taxon>
        <taxon>Chitinophagia</taxon>
        <taxon>Chitinophagales</taxon>
        <taxon>Chitinophagaceae</taxon>
        <taxon>Chitinophaga</taxon>
    </lineage>
</organism>
<dbReference type="EMBL" id="VIWO01000008">
    <property type="protein sequence ID" value="TWF35763.1"/>
    <property type="molecule type" value="Genomic_DNA"/>
</dbReference>
<dbReference type="GO" id="GO:0009279">
    <property type="term" value="C:cell outer membrane"/>
    <property type="evidence" value="ECO:0007669"/>
    <property type="project" value="UniProtKB-SubCell"/>
</dbReference>
<dbReference type="InterPro" id="IPR036942">
    <property type="entry name" value="Beta-barrel_TonB_sf"/>
</dbReference>
<dbReference type="Pfam" id="PF13715">
    <property type="entry name" value="CarbopepD_reg_2"/>
    <property type="match status" value="1"/>
</dbReference>
<sequence length="1051" mass="114021">MKKGLLLWLLLAIGMVHAFAQTRTITGRITDAADGQVLPGVSVLIKGSKTGVVSGSDGKFSIQADGAGSLVFSFVGYETKEEKIGSRSTVNVTLAGSNKILNEVLVTGYGEQKRKDVTSSVTAVSGALINERPATSFDQALTGRAAGVSISTGSGVLGDVVNIRIRGVSSISNSSQPLIVVDGIPMNINTNLNTFNSGNGTRYNPLADINPNDIASVDVLKDAAATALYGSRAAAGVIIITTKRGKAGVVSVNYNGYVGWSKAGKLPKLLNGDDFNIIQNEKAANATPAGQTAPIIAKDIDVNGDGKPDRTDWLKEVFRTGIIHSHQLSLSGGTEKAKFYASGEYADQQGIIVSNRLRRGGMRVNLDVTPKTWLKSGVSLYASKALNNGVLSDTYLAGATVSAYGAMPNVPVYDKNGDLYIKTAVNGDLGDGNNVISAATRASRFFHPLAGLTMGRNDNTSTRVLSSAYVEVEPIAGLKITSRFGVDFIQNFEDQYSGPLLSGNGFNLNGLVQENLLRQNQWSWTNYATYTKSFNNVHFINATVGIESQYAQTRQLYTGQANLADSYFKEIYDGLYAGTDNSYTGGDNKSNAFDSYFGKIGYNYGSKYYVDATLRADAYSDFGINNRRGYFPGVSAGWRISEENFFKGNISFINDLKIRASYGMVGNSNIKAYAYRTLYGGGNYADANGFSLYQVGDPNLKWETSKNLDLGLDASFLKNRITVTFDYFRNNIDNLILDAPILATVGTPWDHINNTPGSILTTNIGSMRNTGQELTINTSNIHTKDFSWNSSFNITFIKNVVTHTADGTDITRGNNRASVGKPLGVFRLIKWGGVNPENGFPMYYNANNELVMYNPGPGVANRWTTPDGSKPMNPITSNDAQYMDKSGYPTFYGGLNNTFTYKGIDLSIFLQYSGGNYLYNAARASGMSNLFTNNMEEIKNRWTPDNKNTDVPKLFLGNTVITQASTRWLEKGDFLRAREISLGYTFPGIKQKLGVNSLRVYGLVQNAFVITKYKGTDPEVNTNRDSNINYGVDARAVPLPRIFTLGLNVGF</sequence>
<evidence type="ECO:0000256" key="7">
    <source>
        <dbReference type="ARBA" id="ARBA00023237"/>
    </source>
</evidence>
<keyword evidence="14" id="KW-1185">Reference proteome</keyword>
<dbReference type="OrthoDB" id="9768177at2"/>
<keyword evidence="3 8" id="KW-1134">Transmembrane beta strand</keyword>